<dbReference type="InterPro" id="IPR012951">
    <property type="entry name" value="BBE"/>
</dbReference>
<dbReference type="PANTHER" id="PTHR42973">
    <property type="entry name" value="BINDING OXIDOREDUCTASE, PUTATIVE (AFU_ORTHOLOGUE AFUA_1G17690)-RELATED"/>
    <property type="match status" value="1"/>
</dbReference>
<evidence type="ECO:0000259" key="6">
    <source>
        <dbReference type="PROSITE" id="PS51387"/>
    </source>
</evidence>
<feature type="domain" description="FAD-binding PCMH-type" evidence="6">
    <location>
        <begin position="43"/>
        <end position="213"/>
    </location>
</feature>
<evidence type="ECO:0000256" key="4">
    <source>
        <dbReference type="ARBA" id="ARBA00022827"/>
    </source>
</evidence>
<proteinExistence type="inferred from homology"/>
<comment type="similarity">
    <text evidence="2">Belongs to the oxygen-dependent FAD-linked oxidoreductase family.</text>
</comment>
<comment type="caution">
    <text evidence="7">The sequence shown here is derived from an EMBL/GenBank/DDBJ whole genome shotgun (WGS) entry which is preliminary data.</text>
</comment>
<dbReference type="GO" id="GO:0016491">
    <property type="term" value="F:oxidoreductase activity"/>
    <property type="evidence" value="ECO:0007669"/>
    <property type="project" value="UniProtKB-KW"/>
</dbReference>
<keyword evidence="3" id="KW-0285">Flavoprotein</keyword>
<dbReference type="Gene3D" id="3.40.462.20">
    <property type="match status" value="1"/>
</dbReference>
<dbReference type="InterPro" id="IPR016166">
    <property type="entry name" value="FAD-bd_PCMH"/>
</dbReference>
<dbReference type="PROSITE" id="PS51387">
    <property type="entry name" value="FAD_PCMH"/>
    <property type="match status" value="1"/>
</dbReference>
<dbReference type="InterPro" id="IPR016169">
    <property type="entry name" value="FAD-bd_PCMH_sub2"/>
</dbReference>
<dbReference type="EMBL" id="ONZP01000183">
    <property type="protein sequence ID" value="SPJ75945.1"/>
    <property type="molecule type" value="Genomic_DNA"/>
</dbReference>
<accession>A0AAE8SHB4</accession>
<dbReference type="SUPFAM" id="SSF56176">
    <property type="entry name" value="FAD-binding/transporter-associated domain-like"/>
    <property type="match status" value="1"/>
</dbReference>
<keyword evidence="8" id="KW-1185">Reference proteome</keyword>
<protein>
    <submittedName>
        <fullName evidence="7">Related to berberine bridge enzyme</fullName>
    </submittedName>
</protein>
<sequence>MASTYRHEQSVALQTRLNDFGVHNIIKSDDTWSENTQQYQKRLKPDPACIAFPKDREQIAKCLKCAREAHVKVTALGPGHSFQGLGFGFAGNLVVSMQAFDSVSYNEDTTLLNFGGGTRVGPVAKYLWETARRHFPHVRGSNVGLTGSSIGCGFATTSRFLGAPIDSIVSMDFMLYDGTIVTATEGSDLLWAAKGAAASYGIVLSMTTKTFKPKFDTAIKFVVSLGDIGVDDAAKAFITIQNFGTSSNCPDELAIRWSLVNWTTKGYFYGDPAAFDQVLKPLLDDLKSVSSRTSLDKEEFDFWNMEVEISGQGMNRPDGGDLNALSFYTQSLVITTDHPLTIDQARILFSSTTLAFNRTDMTKMGYIDLWTGVSRGIADDDTGHPHGKNLWLIRWDANAVDSDNFPADGEVYMKSLMVPFEKSLTEAGVPLRGFVNYADTELSQDELASRLYGDNYDRLKRIKAQVDPEGLFTNNILSIPAQGTSDVIRG</sequence>
<evidence type="ECO:0000256" key="2">
    <source>
        <dbReference type="ARBA" id="ARBA00005466"/>
    </source>
</evidence>
<evidence type="ECO:0000313" key="8">
    <source>
        <dbReference type="Proteomes" id="UP001187734"/>
    </source>
</evidence>
<dbReference type="InterPro" id="IPR036318">
    <property type="entry name" value="FAD-bd_PCMH-like_sf"/>
</dbReference>
<reference evidence="7" key="1">
    <citation type="submission" date="2018-03" db="EMBL/GenBank/DDBJ databases">
        <authorList>
            <person name="Guldener U."/>
        </authorList>
    </citation>
    <scope>NUCLEOTIDE SEQUENCE</scope>
</reference>
<comment type="cofactor">
    <cofactor evidence="1">
        <name>FAD</name>
        <dbReference type="ChEBI" id="CHEBI:57692"/>
    </cofactor>
</comment>
<dbReference type="Pfam" id="PF01565">
    <property type="entry name" value="FAD_binding_4"/>
    <property type="match status" value="1"/>
</dbReference>
<name>A0AAE8SHB4_9HYPO</name>
<dbReference type="GO" id="GO:0071949">
    <property type="term" value="F:FAD binding"/>
    <property type="evidence" value="ECO:0007669"/>
    <property type="project" value="InterPro"/>
</dbReference>
<keyword evidence="4" id="KW-0274">FAD</keyword>
<organism evidence="7 8">
    <name type="scientific">Fusarium torulosum</name>
    <dbReference type="NCBI Taxonomy" id="33205"/>
    <lineage>
        <taxon>Eukaryota</taxon>
        <taxon>Fungi</taxon>
        <taxon>Dikarya</taxon>
        <taxon>Ascomycota</taxon>
        <taxon>Pezizomycotina</taxon>
        <taxon>Sordariomycetes</taxon>
        <taxon>Hypocreomycetidae</taxon>
        <taxon>Hypocreales</taxon>
        <taxon>Nectriaceae</taxon>
        <taxon>Fusarium</taxon>
    </lineage>
</organism>
<evidence type="ECO:0000313" key="7">
    <source>
        <dbReference type="EMBL" id="SPJ75945.1"/>
    </source>
</evidence>
<evidence type="ECO:0000256" key="3">
    <source>
        <dbReference type="ARBA" id="ARBA00022630"/>
    </source>
</evidence>
<dbReference type="Gene3D" id="3.30.465.10">
    <property type="match status" value="1"/>
</dbReference>
<evidence type="ECO:0000256" key="5">
    <source>
        <dbReference type="ARBA" id="ARBA00023002"/>
    </source>
</evidence>
<dbReference type="Pfam" id="PF08031">
    <property type="entry name" value="BBE"/>
    <property type="match status" value="1"/>
</dbReference>
<dbReference type="Proteomes" id="UP001187734">
    <property type="component" value="Unassembled WGS sequence"/>
</dbReference>
<dbReference type="AlphaFoldDB" id="A0AAE8SHB4"/>
<keyword evidence="5" id="KW-0560">Oxidoreductase</keyword>
<dbReference type="InterPro" id="IPR006094">
    <property type="entry name" value="Oxid_FAD_bind_N"/>
</dbReference>
<evidence type="ECO:0000256" key="1">
    <source>
        <dbReference type="ARBA" id="ARBA00001974"/>
    </source>
</evidence>
<dbReference type="InterPro" id="IPR050416">
    <property type="entry name" value="FAD-linked_Oxidoreductase"/>
</dbReference>
<dbReference type="PANTHER" id="PTHR42973:SF39">
    <property type="entry name" value="FAD-BINDING PCMH-TYPE DOMAIN-CONTAINING PROTEIN"/>
    <property type="match status" value="1"/>
</dbReference>
<gene>
    <name evidence="7" type="ORF">FTOL_05676</name>
</gene>